<feature type="compositionally biased region" description="Basic and acidic residues" evidence="1">
    <location>
        <begin position="16"/>
        <end position="32"/>
    </location>
</feature>
<dbReference type="Proteomes" id="UP000007752">
    <property type="component" value="Chromosome 4"/>
</dbReference>
<reference evidence="2" key="2">
    <citation type="submission" date="2008-12" db="EMBL/GenBank/DDBJ databases">
        <title>Improved gene annotation of the rice (Oryza sativa) genomes.</title>
        <authorList>
            <person name="Wang J."/>
            <person name="Li R."/>
            <person name="Fan W."/>
            <person name="Huang Q."/>
            <person name="Zhang J."/>
            <person name="Zhou Y."/>
            <person name="Hu Y."/>
            <person name="Zi S."/>
            <person name="Li J."/>
            <person name="Ni P."/>
            <person name="Zheng H."/>
            <person name="Zhang Y."/>
            <person name="Zhao M."/>
            <person name="Hao Q."/>
            <person name="McDermott J."/>
            <person name="Samudrala R."/>
            <person name="Kristiansen K."/>
            <person name="Wong G.K.-S."/>
        </authorList>
    </citation>
    <scope>NUCLEOTIDE SEQUENCE</scope>
</reference>
<proteinExistence type="predicted"/>
<feature type="compositionally biased region" description="Basic residues" evidence="1">
    <location>
        <begin position="33"/>
        <end position="46"/>
    </location>
</feature>
<organism evidence="2">
    <name type="scientific">Oryza sativa subsp. japonica</name>
    <name type="common">Rice</name>
    <dbReference type="NCBI Taxonomy" id="39947"/>
    <lineage>
        <taxon>Eukaryota</taxon>
        <taxon>Viridiplantae</taxon>
        <taxon>Streptophyta</taxon>
        <taxon>Embryophyta</taxon>
        <taxon>Tracheophyta</taxon>
        <taxon>Spermatophyta</taxon>
        <taxon>Magnoliopsida</taxon>
        <taxon>Liliopsida</taxon>
        <taxon>Poales</taxon>
        <taxon>Poaceae</taxon>
        <taxon>BOP clade</taxon>
        <taxon>Oryzoideae</taxon>
        <taxon>Oryzeae</taxon>
        <taxon>Oryzinae</taxon>
        <taxon>Oryza</taxon>
        <taxon>Oryza sativa</taxon>
    </lineage>
</organism>
<name>B9FBX0_ORYSJ</name>
<accession>B9FBX0</accession>
<evidence type="ECO:0000313" key="2">
    <source>
        <dbReference type="EMBL" id="EEE61475.1"/>
    </source>
</evidence>
<dbReference type="AlphaFoldDB" id="B9FBX0"/>
<feature type="region of interest" description="Disordered" evidence="1">
    <location>
        <begin position="16"/>
        <end position="80"/>
    </location>
</feature>
<protein>
    <submittedName>
        <fullName evidence="2">Uncharacterized protein</fullName>
    </submittedName>
</protein>
<dbReference type="EMBL" id="CM000141">
    <property type="protein sequence ID" value="EEE61475.1"/>
    <property type="molecule type" value="Genomic_DNA"/>
</dbReference>
<evidence type="ECO:0000256" key="1">
    <source>
        <dbReference type="SAM" id="MobiDB-lite"/>
    </source>
</evidence>
<gene>
    <name evidence="2" type="ORF">OsJ_15746</name>
</gene>
<sequence length="80" mass="9016">MVLVAREATETLARSVREEGRGLDAYSDGERQWKKRRRSRRRTASRRHGEITLDTAPTSPTPGRCRPPRPPETTTATPSS</sequence>
<reference evidence="2" key="1">
    <citation type="journal article" date="2005" name="PLoS Biol.">
        <title>The genomes of Oryza sativa: a history of duplications.</title>
        <authorList>
            <person name="Yu J."/>
            <person name="Wang J."/>
            <person name="Lin W."/>
            <person name="Li S."/>
            <person name="Li H."/>
            <person name="Zhou J."/>
            <person name="Ni P."/>
            <person name="Dong W."/>
            <person name="Hu S."/>
            <person name="Zeng C."/>
            <person name="Zhang J."/>
            <person name="Zhang Y."/>
            <person name="Li R."/>
            <person name="Xu Z."/>
            <person name="Li S."/>
            <person name="Li X."/>
            <person name="Zheng H."/>
            <person name="Cong L."/>
            <person name="Lin L."/>
            <person name="Yin J."/>
            <person name="Geng J."/>
            <person name="Li G."/>
            <person name="Shi J."/>
            <person name="Liu J."/>
            <person name="Lv H."/>
            <person name="Li J."/>
            <person name="Wang J."/>
            <person name="Deng Y."/>
            <person name="Ran L."/>
            <person name="Shi X."/>
            <person name="Wang X."/>
            <person name="Wu Q."/>
            <person name="Li C."/>
            <person name="Ren X."/>
            <person name="Wang J."/>
            <person name="Wang X."/>
            <person name="Li D."/>
            <person name="Liu D."/>
            <person name="Zhang X."/>
            <person name="Ji Z."/>
            <person name="Zhao W."/>
            <person name="Sun Y."/>
            <person name="Zhang Z."/>
            <person name="Bao J."/>
            <person name="Han Y."/>
            <person name="Dong L."/>
            <person name="Ji J."/>
            <person name="Chen P."/>
            <person name="Wu S."/>
            <person name="Liu J."/>
            <person name="Xiao Y."/>
            <person name="Bu D."/>
            <person name="Tan J."/>
            <person name="Yang L."/>
            <person name="Ye C."/>
            <person name="Zhang J."/>
            <person name="Xu J."/>
            <person name="Zhou Y."/>
            <person name="Yu Y."/>
            <person name="Zhang B."/>
            <person name="Zhuang S."/>
            <person name="Wei H."/>
            <person name="Liu B."/>
            <person name="Lei M."/>
            <person name="Yu H."/>
            <person name="Li Y."/>
            <person name="Xu H."/>
            <person name="Wei S."/>
            <person name="He X."/>
            <person name="Fang L."/>
            <person name="Zhang Z."/>
            <person name="Zhang Y."/>
            <person name="Huang X."/>
            <person name="Su Z."/>
            <person name="Tong W."/>
            <person name="Li J."/>
            <person name="Tong Z."/>
            <person name="Li S."/>
            <person name="Ye J."/>
            <person name="Wang L."/>
            <person name="Fang L."/>
            <person name="Lei T."/>
            <person name="Chen C."/>
            <person name="Chen H."/>
            <person name="Xu Z."/>
            <person name="Li H."/>
            <person name="Huang H."/>
            <person name="Zhang F."/>
            <person name="Xu H."/>
            <person name="Li N."/>
            <person name="Zhao C."/>
            <person name="Li S."/>
            <person name="Dong L."/>
            <person name="Huang Y."/>
            <person name="Li L."/>
            <person name="Xi Y."/>
            <person name="Qi Q."/>
            <person name="Li W."/>
            <person name="Zhang B."/>
            <person name="Hu W."/>
            <person name="Zhang Y."/>
            <person name="Tian X."/>
            <person name="Jiao Y."/>
            <person name="Liang X."/>
            <person name="Jin J."/>
            <person name="Gao L."/>
            <person name="Zheng W."/>
            <person name="Hao B."/>
            <person name="Liu S."/>
            <person name="Wang W."/>
            <person name="Yuan L."/>
            <person name="Cao M."/>
            <person name="McDermott J."/>
            <person name="Samudrala R."/>
            <person name="Wang J."/>
            <person name="Wong G.K."/>
            <person name="Yang H."/>
        </authorList>
    </citation>
    <scope>NUCLEOTIDE SEQUENCE [LARGE SCALE GENOMIC DNA]</scope>
</reference>